<accession>B6H819</accession>
<dbReference type="AlphaFoldDB" id="B6H819"/>
<dbReference type="OrthoDB" id="4342480at2759"/>
<evidence type="ECO:0000313" key="2">
    <source>
        <dbReference type="Proteomes" id="UP000000724"/>
    </source>
</evidence>
<gene>
    <name evidence="1" type="ORF">Pc16g07570</name>
    <name evidence="1" type="ORF">PCH_Pc16g07570</name>
</gene>
<keyword evidence="2" id="KW-1185">Reference proteome</keyword>
<reference evidence="1 2" key="1">
    <citation type="journal article" date="2008" name="Nat. Biotechnol.">
        <title>Genome sequencing and analysis of the filamentous fungus Penicillium chrysogenum.</title>
        <authorList>
            <person name="van den Berg M.A."/>
            <person name="Albang R."/>
            <person name="Albermann K."/>
            <person name="Badger J.H."/>
            <person name="Daran J.-M."/>
            <person name="Driessen A.J.M."/>
            <person name="Garcia-Estrada C."/>
            <person name="Fedorova N.D."/>
            <person name="Harris D.M."/>
            <person name="Heijne W.H.M."/>
            <person name="Joardar V.S."/>
            <person name="Kiel J.A.K.W."/>
            <person name="Kovalchuk A."/>
            <person name="Martin J.F."/>
            <person name="Nierman W.C."/>
            <person name="Nijland J.G."/>
            <person name="Pronk J.T."/>
            <person name="Roubos J.A."/>
            <person name="van der Klei I.J."/>
            <person name="van Peij N.N.M.E."/>
            <person name="Veenhuis M."/>
            <person name="von Doehren H."/>
            <person name="Wagner C."/>
            <person name="Wortman J.R."/>
            <person name="Bovenberg R.A.L."/>
        </authorList>
    </citation>
    <scope>NUCLEOTIDE SEQUENCE [LARGE SCALE GENOMIC DNA]</scope>
    <source>
        <strain evidence="2">ATCC 28089 / DSM 1075 / NRRL 1951 / Wisconsin 54-1255</strain>
    </source>
</reference>
<organism evidence="1 2">
    <name type="scientific">Penicillium rubens (strain ATCC 28089 / DSM 1075 / NRRL 1951 / Wisconsin 54-1255)</name>
    <name type="common">Penicillium chrysogenum</name>
    <dbReference type="NCBI Taxonomy" id="500485"/>
    <lineage>
        <taxon>Eukaryota</taxon>
        <taxon>Fungi</taxon>
        <taxon>Dikarya</taxon>
        <taxon>Ascomycota</taxon>
        <taxon>Pezizomycotina</taxon>
        <taxon>Eurotiomycetes</taxon>
        <taxon>Eurotiomycetidae</taxon>
        <taxon>Eurotiales</taxon>
        <taxon>Aspergillaceae</taxon>
        <taxon>Penicillium</taxon>
        <taxon>Penicillium chrysogenum species complex</taxon>
    </lineage>
</organism>
<dbReference type="HOGENOM" id="CLU_2197803_0_0_1"/>
<protein>
    <submittedName>
        <fullName evidence="1">Uncharacterized protein</fullName>
    </submittedName>
</protein>
<sequence length="108" mass="12217">MAQQNLEVSMSRNPLFVQTSQLCLGLSFHVQHRTPFDLTLLFSSLMGFEPSRVSKIVLVDYSELSRYDQKEPSCERAQQMGQLRSLTSAKTEALNNRLESFLGYLGAV</sequence>
<name>B6H819_PENRW</name>
<dbReference type="EMBL" id="AM920431">
    <property type="protein sequence ID" value="CAP93427.1"/>
    <property type="molecule type" value="Genomic_DNA"/>
</dbReference>
<dbReference type="Proteomes" id="UP000000724">
    <property type="component" value="Contig Pc00c16"/>
</dbReference>
<evidence type="ECO:0000313" key="1">
    <source>
        <dbReference type="EMBL" id="CAP93427.1"/>
    </source>
</evidence>
<dbReference type="VEuPathDB" id="FungiDB:PCH_Pc16g07570"/>
<proteinExistence type="predicted"/>